<reference evidence="11 12" key="1">
    <citation type="submission" date="2017-11" db="EMBL/GenBank/DDBJ databases">
        <title>Genome sequence of Mesoplasma corruscae ELCA-2 (ATCC 49579).</title>
        <authorList>
            <person name="Lo W.-S."/>
            <person name="Kuo C.-H."/>
        </authorList>
    </citation>
    <scope>NUCLEOTIDE SEQUENCE [LARGE SCALE GENOMIC DNA]</scope>
    <source>
        <strain evidence="11 12">ELCA-2</strain>
    </source>
</reference>
<feature type="transmembrane region" description="Helical" evidence="8">
    <location>
        <begin position="276"/>
        <end position="297"/>
    </location>
</feature>
<evidence type="ECO:0000256" key="8">
    <source>
        <dbReference type="SAM" id="Phobius"/>
    </source>
</evidence>
<dbReference type="GO" id="GO:0140359">
    <property type="term" value="F:ABC-type transporter activity"/>
    <property type="evidence" value="ECO:0007669"/>
    <property type="project" value="InterPro"/>
</dbReference>
<evidence type="ECO:0000313" key="12">
    <source>
        <dbReference type="Proteomes" id="UP000239785"/>
    </source>
</evidence>
<feature type="transmembrane region" description="Helical" evidence="8">
    <location>
        <begin position="42"/>
        <end position="62"/>
    </location>
</feature>
<dbReference type="SUPFAM" id="SSF90123">
    <property type="entry name" value="ABC transporter transmembrane region"/>
    <property type="match status" value="1"/>
</dbReference>
<accession>A0A2S5RGZ0</accession>
<dbReference type="EMBL" id="PHNF01000001">
    <property type="protein sequence ID" value="PPE06561.1"/>
    <property type="molecule type" value="Genomic_DNA"/>
</dbReference>
<dbReference type="GO" id="GO:0034040">
    <property type="term" value="F:ATPase-coupled lipid transmembrane transporter activity"/>
    <property type="evidence" value="ECO:0007669"/>
    <property type="project" value="TreeGrafter"/>
</dbReference>
<dbReference type="GO" id="GO:0016887">
    <property type="term" value="F:ATP hydrolysis activity"/>
    <property type="evidence" value="ECO:0007669"/>
    <property type="project" value="InterPro"/>
</dbReference>
<dbReference type="OrthoDB" id="400069at2"/>
<evidence type="ECO:0000256" key="4">
    <source>
        <dbReference type="ARBA" id="ARBA00022741"/>
    </source>
</evidence>
<evidence type="ECO:0000259" key="9">
    <source>
        <dbReference type="PROSITE" id="PS50893"/>
    </source>
</evidence>
<dbReference type="Proteomes" id="UP000239785">
    <property type="component" value="Unassembled WGS sequence"/>
</dbReference>
<dbReference type="InterPro" id="IPR003439">
    <property type="entry name" value="ABC_transporter-like_ATP-bd"/>
</dbReference>
<dbReference type="InterPro" id="IPR027417">
    <property type="entry name" value="P-loop_NTPase"/>
</dbReference>
<dbReference type="SMART" id="SM00382">
    <property type="entry name" value="AAA"/>
    <property type="match status" value="1"/>
</dbReference>
<feature type="transmembrane region" description="Helical" evidence="8">
    <location>
        <begin position="152"/>
        <end position="174"/>
    </location>
</feature>
<comment type="caution">
    <text evidence="11">The sequence shown here is derived from an EMBL/GenBank/DDBJ whole genome shotgun (WGS) entry which is preliminary data.</text>
</comment>
<gene>
    <name evidence="11" type="ORF">MCORR_v1c01920</name>
</gene>
<dbReference type="PROSITE" id="PS00211">
    <property type="entry name" value="ABC_TRANSPORTER_1"/>
    <property type="match status" value="1"/>
</dbReference>
<dbReference type="InterPro" id="IPR011527">
    <property type="entry name" value="ABC1_TM_dom"/>
</dbReference>
<feature type="domain" description="ABC transporter" evidence="9">
    <location>
        <begin position="326"/>
        <end position="534"/>
    </location>
</feature>
<evidence type="ECO:0000256" key="2">
    <source>
        <dbReference type="ARBA" id="ARBA00005417"/>
    </source>
</evidence>
<dbReference type="PROSITE" id="PS50929">
    <property type="entry name" value="ABC_TM1F"/>
    <property type="match status" value="1"/>
</dbReference>
<comment type="subcellular location">
    <subcellularLocation>
        <location evidence="1">Cell membrane</location>
        <topology evidence="1">Multi-pass membrane protein</topology>
    </subcellularLocation>
</comment>
<dbReference type="InterPro" id="IPR036640">
    <property type="entry name" value="ABC1_TM_sf"/>
</dbReference>
<name>A0A2S5RGZ0_9MOLU</name>
<dbReference type="GO" id="GO:0005524">
    <property type="term" value="F:ATP binding"/>
    <property type="evidence" value="ECO:0007669"/>
    <property type="project" value="UniProtKB-KW"/>
</dbReference>
<comment type="similarity">
    <text evidence="2">Belongs to the ABC transporter superfamily.</text>
</comment>
<dbReference type="PANTHER" id="PTHR24221">
    <property type="entry name" value="ATP-BINDING CASSETTE SUB-FAMILY B"/>
    <property type="match status" value="1"/>
</dbReference>
<evidence type="ECO:0000259" key="10">
    <source>
        <dbReference type="PROSITE" id="PS50929"/>
    </source>
</evidence>
<feature type="transmembrane region" description="Helical" evidence="8">
    <location>
        <begin position="246"/>
        <end position="264"/>
    </location>
</feature>
<keyword evidence="7 8" id="KW-0472">Membrane</keyword>
<dbReference type="Pfam" id="PF00005">
    <property type="entry name" value="ABC_tran"/>
    <property type="match status" value="1"/>
</dbReference>
<keyword evidence="6 8" id="KW-1133">Transmembrane helix</keyword>
<dbReference type="Gene3D" id="1.20.1560.10">
    <property type="entry name" value="ABC transporter type 1, transmembrane domain"/>
    <property type="match status" value="1"/>
</dbReference>
<evidence type="ECO:0000256" key="3">
    <source>
        <dbReference type="ARBA" id="ARBA00022692"/>
    </source>
</evidence>
<keyword evidence="12" id="KW-1185">Reference proteome</keyword>
<dbReference type="Gene3D" id="3.40.50.300">
    <property type="entry name" value="P-loop containing nucleotide triphosphate hydrolases"/>
    <property type="match status" value="1"/>
</dbReference>
<dbReference type="InterPro" id="IPR039421">
    <property type="entry name" value="Type_1_exporter"/>
</dbReference>
<sequence length="534" mass="62296">MKKYKVILSFVIFLAFCEGFLMVISSYSTSFIGNSLEKETPFVQIIIILSIIVALTLIYYFFTMMNGYFQQRLWKRLIFNYKMRINHYLVNNSTELLRTDKVQDFEAVFLNDAEIIRENRYAIAINFFSLSIEMITAIGIIIYNILTKKDFIYLWVVLIVVVISLLIFLNYNFWNKKLRKNQENFSQNNHLYNKNLNSILHGYQIIFGNNLINLFKDKMNKVNTDYETKDFTNQYQKNILNTLLKLGNYFSTILITIITIYLWIKNIITLGESIAISSLSINLINSIVSFLQNLAVFNSTKNIFNKYNDKNHNLEFNFESEQVQTIEFENVQIKYGDKVVIKNFNQKFELNQKYLLSGPSGTGKSTLVKSLIQLTQISEGNIKINGKTIDDKNLPNLKNQIAYIDQNTYLFDDSVAFNIALDEEYDVNKINQILDLIKLPQLKITAKNDQINLGGENDKLSGGEKQRIGLARALYTDKPIWIIDENTSNLDKLNKEIIEKIILTQRNKMIIMISHDLLKENYQYLDHEIKLNTN</sequence>
<evidence type="ECO:0000256" key="5">
    <source>
        <dbReference type="ARBA" id="ARBA00022840"/>
    </source>
</evidence>
<dbReference type="AlphaFoldDB" id="A0A2S5RGZ0"/>
<dbReference type="Pfam" id="PF00664">
    <property type="entry name" value="ABC_membrane"/>
    <property type="match status" value="1"/>
</dbReference>
<evidence type="ECO:0000256" key="6">
    <source>
        <dbReference type="ARBA" id="ARBA00022989"/>
    </source>
</evidence>
<feature type="transmembrane region" description="Helical" evidence="8">
    <location>
        <begin position="123"/>
        <end position="146"/>
    </location>
</feature>
<feature type="domain" description="ABC transmembrane type-1" evidence="10">
    <location>
        <begin position="10"/>
        <end position="299"/>
    </location>
</feature>
<keyword evidence="5 11" id="KW-0067">ATP-binding</keyword>
<evidence type="ECO:0000256" key="7">
    <source>
        <dbReference type="ARBA" id="ARBA00023136"/>
    </source>
</evidence>
<dbReference type="PANTHER" id="PTHR24221:SF654">
    <property type="entry name" value="ATP-BINDING CASSETTE SUB-FAMILY B MEMBER 6"/>
    <property type="match status" value="1"/>
</dbReference>
<proteinExistence type="inferred from homology"/>
<dbReference type="PROSITE" id="PS50893">
    <property type="entry name" value="ABC_TRANSPORTER_2"/>
    <property type="match status" value="1"/>
</dbReference>
<dbReference type="SUPFAM" id="SSF52540">
    <property type="entry name" value="P-loop containing nucleoside triphosphate hydrolases"/>
    <property type="match status" value="1"/>
</dbReference>
<protein>
    <submittedName>
        <fullName evidence="11">ABC transporter ATP-binding protein</fullName>
    </submittedName>
</protein>
<dbReference type="GO" id="GO:0005886">
    <property type="term" value="C:plasma membrane"/>
    <property type="evidence" value="ECO:0007669"/>
    <property type="project" value="UniProtKB-SubCell"/>
</dbReference>
<keyword evidence="4" id="KW-0547">Nucleotide-binding</keyword>
<evidence type="ECO:0000256" key="1">
    <source>
        <dbReference type="ARBA" id="ARBA00004651"/>
    </source>
</evidence>
<evidence type="ECO:0000313" key="11">
    <source>
        <dbReference type="EMBL" id="PPE06561.1"/>
    </source>
</evidence>
<dbReference type="InterPro" id="IPR017871">
    <property type="entry name" value="ABC_transporter-like_CS"/>
</dbReference>
<dbReference type="InterPro" id="IPR003593">
    <property type="entry name" value="AAA+_ATPase"/>
</dbReference>
<dbReference type="RefSeq" id="WP_104205981.1">
    <property type="nucleotide sequence ID" value="NZ_PHNF01000001.1"/>
</dbReference>
<keyword evidence="3 8" id="KW-0812">Transmembrane</keyword>
<organism evidence="11 12">
    <name type="scientific">Mesoplasma corruscae</name>
    <dbReference type="NCBI Taxonomy" id="216874"/>
    <lineage>
        <taxon>Bacteria</taxon>
        <taxon>Bacillati</taxon>
        <taxon>Mycoplasmatota</taxon>
        <taxon>Mollicutes</taxon>
        <taxon>Entomoplasmatales</taxon>
        <taxon>Entomoplasmataceae</taxon>
        <taxon>Mesoplasma</taxon>
    </lineage>
</organism>
<dbReference type="CDD" id="cd03228">
    <property type="entry name" value="ABCC_MRP_Like"/>
    <property type="match status" value="1"/>
</dbReference>